<gene>
    <name evidence="2" type="ORF">MNB_SUP05-SYMBIONT-4-290</name>
    <name evidence="3" type="ORF">MNB_SUP05-SYMBIONT-5-450</name>
</gene>
<dbReference type="PIRSF" id="PIRSF004923">
    <property type="entry name" value="RseC"/>
    <property type="match status" value="1"/>
</dbReference>
<feature type="transmembrane region" description="Helical" evidence="1">
    <location>
        <begin position="121"/>
        <end position="139"/>
    </location>
</feature>
<evidence type="ECO:0000313" key="3">
    <source>
        <dbReference type="EMBL" id="SFV88451.1"/>
    </source>
</evidence>
<dbReference type="EMBL" id="FPHY01000025">
    <property type="protein sequence ID" value="SFV85381.1"/>
    <property type="molecule type" value="Genomic_DNA"/>
</dbReference>
<dbReference type="InterPro" id="IPR007359">
    <property type="entry name" value="SigmaE_reg_RseC_MucC"/>
</dbReference>
<dbReference type="InterPro" id="IPR026268">
    <property type="entry name" value="RseC"/>
</dbReference>
<dbReference type="EMBL" id="FPHZ01000153">
    <property type="protein sequence ID" value="SFV88451.1"/>
    <property type="molecule type" value="Genomic_DNA"/>
</dbReference>
<sequence>MTYGYNDIKNKTTILMKEQFEVIEIQTETMKLKVNRSTGCHSCSASSGCGTGILAKHFDHYSVFNKPVQAGVAVGDLVTLEISSQELFYRAFQLYMMPLLALFAGGLIGDNLYPNQEIFQIFFGIGGFFTSLLLTKYFAK</sequence>
<keyword evidence="1" id="KW-0812">Transmembrane</keyword>
<dbReference type="AlphaFoldDB" id="A0A1W1DUT0"/>
<accession>A0A1W1DUT0</accession>
<protein>
    <submittedName>
        <fullName evidence="2">Sigma factor RpoE regulatory protein RseC</fullName>
    </submittedName>
</protein>
<feature type="transmembrane region" description="Helical" evidence="1">
    <location>
        <begin position="87"/>
        <end position="109"/>
    </location>
</feature>
<name>A0A1W1DUT0_9ZZZZ</name>
<proteinExistence type="predicted"/>
<keyword evidence="1" id="KW-1133">Transmembrane helix</keyword>
<organism evidence="2">
    <name type="scientific">hydrothermal vent metagenome</name>
    <dbReference type="NCBI Taxonomy" id="652676"/>
    <lineage>
        <taxon>unclassified sequences</taxon>
        <taxon>metagenomes</taxon>
        <taxon>ecological metagenomes</taxon>
    </lineage>
</organism>
<evidence type="ECO:0000256" key="1">
    <source>
        <dbReference type="SAM" id="Phobius"/>
    </source>
</evidence>
<dbReference type="PANTHER" id="PTHR35867">
    <property type="entry name" value="PROTEIN RSEC"/>
    <property type="match status" value="1"/>
</dbReference>
<dbReference type="Pfam" id="PF04246">
    <property type="entry name" value="RseC_MucC"/>
    <property type="match status" value="1"/>
</dbReference>
<evidence type="ECO:0000313" key="2">
    <source>
        <dbReference type="EMBL" id="SFV85381.1"/>
    </source>
</evidence>
<reference evidence="2" key="1">
    <citation type="submission" date="2016-10" db="EMBL/GenBank/DDBJ databases">
        <authorList>
            <person name="de Groot N.N."/>
        </authorList>
    </citation>
    <scope>NUCLEOTIDE SEQUENCE</scope>
</reference>
<keyword evidence="1" id="KW-0472">Membrane</keyword>
<dbReference type="PANTHER" id="PTHR35867:SF1">
    <property type="entry name" value="PROTEIN RSEC"/>
    <property type="match status" value="1"/>
</dbReference>